<evidence type="ECO:0000313" key="3">
    <source>
        <dbReference type="Proteomes" id="UP000708208"/>
    </source>
</evidence>
<dbReference type="AlphaFoldDB" id="A0A8J2P9B6"/>
<comment type="caution">
    <text evidence="2">The sequence shown here is derived from an EMBL/GenBank/DDBJ whole genome shotgun (WGS) entry which is preliminary data.</text>
</comment>
<feature type="transmembrane region" description="Helical" evidence="1">
    <location>
        <begin position="51"/>
        <end position="70"/>
    </location>
</feature>
<dbReference type="OrthoDB" id="260807at2759"/>
<keyword evidence="1" id="KW-0472">Membrane</keyword>
<feature type="transmembrane region" description="Helical" evidence="1">
    <location>
        <begin position="76"/>
        <end position="94"/>
    </location>
</feature>
<organism evidence="2 3">
    <name type="scientific">Allacma fusca</name>
    <dbReference type="NCBI Taxonomy" id="39272"/>
    <lineage>
        <taxon>Eukaryota</taxon>
        <taxon>Metazoa</taxon>
        <taxon>Ecdysozoa</taxon>
        <taxon>Arthropoda</taxon>
        <taxon>Hexapoda</taxon>
        <taxon>Collembola</taxon>
        <taxon>Symphypleona</taxon>
        <taxon>Sminthuridae</taxon>
        <taxon>Allacma</taxon>
    </lineage>
</organism>
<dbReference type="Proteomes" id="UP000708208">
    <property type="component" value="Unassembled WGS sequence"/>
</dbReference>
<feature type="transmembrane region" description="Helical" evidence="1">
    <location>
        <begin position="27"/>
        <end position="44"/>
    </location>
</feature>
<keyword evidence="1" id="KW-0812">Transmembrane</keyword>
<reference evidence="2" key="1">
    <citation type="submission" date="2021-06" db="EMBL/GenBank/DDBJ databases">
        <authorList>
            <person name="Hodson N. C."/>
            <person name="Mongue J. A."/>
            <person name="Jaron S. K."/>
        </authorList>
    </citation>
    <scope>NUCLEOTIDE SEQUENCE</scope>
</reference>
<keyword evidence="1" id="KW-1133">Transmembrane helix</keyword>
<dbReference type="EMBL" id="CAJVCH010203862">
    <property type="protein sequence ID" value="CAG7730982.1"/>
    <property type="molecule type" value="Genomic_DNA"/>
</dbReference>
<name>A0A8J2P9B6_9HEXA</name>
<protein>
    <submittedName>
        <fullName evidence="2">Uncharacterized protein</fullName>
    </submittedName>
</protein>
<sequence length="101" mass="11248">MEAISSTVSDIFSSSTSFWDLGEFQDGVLWILIVGFIIAFILAAGVGANDVANTFGVLGFGVSCFVSPAYTHNYIYLQSVISYYYTNIYILNYYSQRLIRP</sequence>
<gene>
    <name evidence="2" type="ORF">AFUS01_LOCUS19594</name>
</gene>
<evidence type="ECO:0000256" key="1">
    <source>
        <dbReference type="SAM" id="Phobius"/>
    </source>
</evidence>
<keyword evidence="3" id="KW-1185">Reference proteome</keyword>
<evidence type="ECO:0000313" key="2">
    <source>
        <dbReference type="EMBL" id="CAG7730982.1"/>
    </source>
</evidence>
<proteinExistence type="predicted"/>
<accession>A0A8J2P9B6</accession>